<name>A0A955RPN3_UNCKA</name>
<gene>
    <name evidence="4" type="ORF">KC571_00020</name>
</gene>
<dbReference type="EMBL" id="JAGQKX010000001">
    <property type="protein sequence ID" value="MCA9389772.1"/>
    <property type="molecule type" value="Genomic_DNA"/>
</dbReference>
<dbReference type="Proteomes" id="UP000701698">
    <property type="component" value="Unassembled WGS sequence"/>
</dbReference>
<dbReference type="PANTHER" id="PTHR43046:SF2">
    <property type="entry name" value="8-OXO-DGTP DIPHOSPHATASE-RELATED"/>
    <property type="match status" value="1"/>
</dbReference>
<comment type="caution">
    <text evidence="4">The sequence shown here is derived from an EMBL/GenBank/DDBJ whole genome shotgun (WGS) entry which is preliminary data.</text>
</comment>
<evidence type="ECO:0000259" key="3">
    <source>
        <dbReference type="PROSITE" id="PS51462"/>
    </source>
</evidence>
<proteinExistence type="predicted"/>
<dbReference type="PROSITE" id="PS51462">
    <property type="entry name" value="NUDIX"/>
    <property type="match status" value="1"/>
</dbReference>
<feature type="domain" description="Nudix hydrolase" evidence="3">
    <location>
        <begin position="1"/>
        <end position="128"/>
    </location>
</feature>
<reference evidence="4" key="2">
    <citation type="journal article" date="2021" name="Microbiome">
        <title>Successional dynamics and alternative stable states in a saline activated sludge microbial community over 9 years.</title>
        <authorList>
            <person name="Wang Y."/>
            <person name="Ye J."/>
            <person name="Ju F."/>
            <person name="Liu L."/>
            <person name="Boyd J.A."/>
            <person name="Deng Y."/>
            <person name="Parks D.H."/>
            <person name="Jiang X."/>
            <person name="Yin X."/>
            <person name="Woodcroft B.J."/>
            <person name="Tyson G.W."/>
            <person name="Hugenholtz P."/>
            <person name="Polz M.F."/>
            <person name="Zhang T."/>
        </authorList>
    </citation>
    <scope>NUCLEOTIDE SEQUENCE</scope>
    <source>
        <strain evidence="4">HKST-UBA01</strain>
    </source>
</reference>
<evidence type="ECO:0000313" key="5">
    <source>
        <dbReference type="Proteomes" id="UP000701698"/>
    </source>
</evidence>
<accession>A0A955RPN3</accession>
<reference evidence="4" key="1">
    <citation type="submission" date="2020-04" db="EMBL/GenBank/DDBJ databases">
        <authorList>
            <person name="Zhang T."/>
        </authorList>
    </citation>
    <scope>NUCLEOTIDE SEQUENCE</scope>
    <source>
        <strain evidence="4">HKST-UBA01</strain>
    </source>
</reference>
<evidence type="ECO:0000313" key="4">
    <source>
        <dbReference type="EMBL" id="MCA9389772.1"/>
    </source>
</evidence>
<organism evidence="4 5">
    <name type="scientific">candidate division WWE3 bacterium</name>
    <dbReference type="NCBI Taxonomy" id="2053526"/>
    <lineage>
        <taxon>Bacteria</taxon>
        <taxon>Katanobacteria</taxon>
    </lineage>
</organism>
<evidence type="ECO:0000256" key="1">
    <source>
        <dbReference type="ARBA" id="ARBA00001946"/>
    </source>
</evidence>
<evidence type="ECO:0000256" key="2">
    <source>
        <dbReference type="ARBA" id="ARBA00022801"/>
    </source>
</evidence>
<sequence length="129" mass="14496">MIQWAGLFEIKDGKILMVREPHKDFFVLPGGKQDPGETSIQTLQRELQEELGVTVNDPQLYGEYELEGKSYDSIMHFAVFTGEIVGDIVANPEYIAEIAWLDETAQDQGIKVGNVVKNIIFPSLQNNNL</sequence>
<dbReference type="InterPro" id="IPR000086">
    <property type="entry name" value="NUDIX_hydrolase_dom"/>
</dbReference>
<keyword evidence="2" id="KW-0378">Hydrolase</keyword>
<protein>
    <submittedName>
        <fullName evidence="4">NUDIX domain-containing protein</fullName>
    </submittedName>
</protein>
<dbReference type="GO" id="GO:0016787">
    <property type="term" value="F:hydrolase activity"/>
    <property type="evidence" value="ECO:0007669"/>
    <property type="project" value="UniProtKB-KW"/>
</dbReference>
<dbReference type="InterPro" id="IPR015797">
    <property type="entry name" value="NUDIX_hydrolase-like_dom_sf"/>
</dbReference>
<dbReference type="PANTHER" id="PTHR43046">
    <property type="entry name" value="GDP-MANNOSE MANNOSYL HYDROLASE"/>
    <property type="match status" value="1"/>
</dbReference>
<dbReference type="AlphaFoldDB" id="A0A955RPN3"/>
<comment type="cofactor">
    <cofactor evidence="1">
        <name>Mg(2+)</name>
        <dbReference type="ChEBI" id="CHEBI:18420"/>
    </cofactor>
</comment>
<dbReference type="Pfam" id="PF00293">
    <property type="entry name" value="NUDIX"/>
    <property type="match status" value="1"/>
</dbReference>
<dbReference type="CDD" id="cd04690">
    <property type="entry name" value="NUDIX_Hydrolase"/>
    <property type="match status" value="1"/>
</dbReference>
<dbReference type="Gene3D" id="3.90.79.10">
    <property type="entry name" value="Nucleoside Triphosphate Pyrophosphohydrolase"/>
    <property type="match status" value="1"/>
</dbReference>
<dbReference type="InterPro" id="IPR020084">
    <property type="entry name" value="NUDIX_hydrolase_CS"/>
</dbReference>
<dbReference type="SUPFAM" id="SSF55811">
    <property type="entry name" value="Nudix"/>
    <property type="match status" value="1"/>
</dbReference>
<dbReference type="PROSITE" id="PS00893">
    <property type="entry name" value="NUDIX_BOX"/>
    <property type="match status" value="1"/>
</dbReference>